<dbReference type="KEGG" id="bvz:BRAD3257_6804"/>
<evidence type="ECO:0000313" key="2">
    <source>
        <dbReference type="Proteomes" id="UP000246085"/>
    </source>
</evidence>
<evidence type="ECO:0000313" key="1">
    <source>
        <dbReference type="EMBL" id="SPP97680.1"/>
    </source>
</evidence>
<reference evidence="1 2" key="1">
    <citation type="submission" date="2018-03" db="EMBL/GenBank/DDBJ databases">
        <authorList>
            <person name="Gully D."/>
        </authorList>
    </citation>
    <scope>NUCLEOTIDE SEQUENCE [LARGE SCALE GENOMIC DNA]</scope>
    <source>
        <strain evidence="1">ORS3257</strain>
    </source>
</reference>
<organism evidence="1 2">
    <name type="scientific">Bradyrhizobium vignae</name>
    <dbReference type="NCBI Taxonomy" id="1549949"/>
    <lineage>
        <taxon>Bacteria</taxon>
        <taxon>Pseudomonadati</taxon>
        <taxon>Pseudomonadota</taxon>
        <taxon>Alphaproteobacteria</taxon>
        <taxon>Hyphomicrobiales</taxon>
        <taxon>Nitrobacteraceae</taxon>
        <taxon>Bradyrhizobium</taxon>
    </lineage>
</organism>
<accession>A0A2U3Q8H2</accession>
<dbReference type="Proteomes" id="UP000246085">
    <property type="component" value="Chromosome BRAD3257"/>
</dbReference>
<name>A0A2U3Q8H2_9BRAD</name>
<dbReference type="AlphaFoldDB" id="A0A2U3Q8H2"/>
<dbReference type="EMBL" id="LS398110">
    <property type="protein sequence ID" value="SPP97680.1"/>
    <property type="molecule type" value="Genomic_DNA"/>
</dbReference>
<protein>
    <submittedName>
        <fullName evidence="1">Uncharacterized protein</fullName>
    </submittedName>
</protein>
<sequence>MSSRAPSLHSNVTAIVAQFEQTDSKSVGSVELALTIIILIDAIDGFRVDLFVAL</sequence>
<proteinExistence type="predicted"/>
<gene>
    <name evidence="1" type="ORF">BRAD3257_6804</name>
</gene>